<organism evidence="4 5">
    <name type="scientific">Winogradskyella poriferorum</name>
    <dbReference type="NCBI Taxonomy" id="307627"/>
    <lineage>
        <taxon>Bacteria</taxon>
        <taxon>Pseudomonadati</taxon>
        <taxon>Bacteroidota</taxon>
        <taxon>Flavobacteriia</taxon>
        <taxon>Flavobacteriales</taxon>
        <taxon>Flavobacteriaceae</taxon>
        <taxon>Winogradskyella</taxon>
    </lineage>
</organism>
<dbReference type="RefSeq" id="WP_331810360.1">
    <property type="nucleotide sequence ID" value="NZ_JAZHOU010000003.1"/>
</dbReference>
<keyword evidence="5" id="KW-1185">Reference proteome</keyword>
<dbReference type="SUPFAM" id="SSF53098">
    <property type="entry name" value="Ribonuclease H-like"/>
    <property type="match status" value="1"/>
</dbReference>
<dbReference type="EMBL" id="JAZHOU010000003">
    <property type="protein sequence ID" value="MEF3079607.1"/>
    <property type="molecule type" value="Genomic_DNA"/>
</dbReference>
<feature type="domain" description="Piwi" evidence="3">
    <location>
        <begin position="399"/>
        <end position="693"/>
    </location>
</feature>
<proteinExistence type="inferred from homology"/>
<dbReference type="Proteomes" id="UP001356704">
    <property type="component" value="Unassembled WGS sequence"/>
</dbReference>
<comment type="similarity">
    <text evidence="1">Belongs to the argonaute family. Long pAgo subfamily.</text>
</comment>
<dbReference type="InterPro" id="IPR036397">
    <property type="entry name" value="RNaseH_sf"/>
</dbReference>
<evidence type="ECO:0000313" key="5">
    <source>
        <dbReference type="Proteomes" id="UP001356704"/>
    </source>
</evidence>
<dbReference type="InterPro" id="IPR012337">
    <property type="entry name" value="RNaseH-like_sf"/>
</dbReference>
<dbReference type="SMART" id="SM00950">
    <property type="entry name" value="Piwi"/>
    <property type="match status" value="1"/>
</dbReference>
<accession>A0ABU7W6M1</accession>
<evidence type="ECO:0000256" key="1">
    <source>
        <dbReference type="ARBA" id="ARBA00035012"/>
    </source>
</evidence>
<dbReference type="Pfam" id="PF02171">
    <property type="entry name" value="Piwi"/>
    <property type="match status" value="1"/>
</dbReference>
<protein>
    <recommendedName>
        <fullName evidence="2">Protein argonaute</fullName>
    </recommendedName>
</protein>
<gene>
    <name evidence="4" type="ORF">V1468_11360</name>
</gene>
<evidence type="ECO:0000313" key="4">
    <source>
        <dbReference type="EMBL" id="MEF3079607.1"/>
    </source>
</evidence>
<evidence type="ECO:0000259" key="3">
    <source>
        <dbReference type="SMART" id="SM00950"/>
    </source>
</evidence>
<reference evidence="4 5" key="1">
    <citation type="submission" date="2024-02" db="EMBL/GenBank/DDBJ databases">
        <title>Winogradskyella poriferorum JCM 12885.</title>
        <authorList>
            <person name="Zhang D.-F."/>
            <person name="Fu Z.-Y."/>
        </authorList>
    </citation>
    <scope>NUCLEOTIDE SEQUENCE [LARGE SCALE GENOMIC DNA]</scope>
    <source>
        <strain evidence="4 5">JCM 12885</strain>
    </source>
</reference>
<evidence type="ECO:0000256" key="2">
    <source>
        <dbReference type="ARBA" id="ARBA00035032"/>
    </source>
</evidence>
<dbReference type="InterPro" id="IPR003165">
    <property type="entry name" value="Piwi"/>
</dbReference>
<dbReference type="Gene3D" id="3.40.50.2300">
    <property type="match status" value="1"/>
</dbReference>
<comment type="caution">
    <text evidence="4">The sequence shown here is derived from an EMBL/GenBank/DDBJ whole genome shotgun (WGS) entry which is preliminary data.</text>
</comment>
<name>A0ABU7W6M1_9FLAO</name>
<sequence>MQEHLKTNILNFKWPNSAPTIYLTSEDIEGSHPIHKSKFSRQIKEVFPDADLSNKDQIFTTFTTEIPDAPSIKLNLVDGRELRIYKQFLKHQLRSYFKSKDYIVVKNFVGDVQVWMPSKKGNTEDYNLYYKFSFKIQFAKLTDLPELIVSYDGTSKVLTTSVKDIEDSELIKRCVYGQKTFNYQMDLDTEEKEEFYNAIQFEQAYPIFNLPLARALDIPIEEPVRPINKYQKYVALINNFATNYLFTEDFKAIFPFKTDAFIDVPLNRINHIDPQVGLLEFGKDQYGNKKTHLVPKLAMNNLNPYKRPNNQNIKFFFVYHTSHKEAIKTFYNNLKFGVTSQKKYFKGIEAYVNIKASTSKEHFIEFTNENNPIPEIVEKLESLTFDHDNIRYAAFYLSPFDKFTPNPEDRDIYIQIKELFLNEGIVTQVVDYEKMVVNIENQYNFQFSLQNMALAMHAKLGGAPWKLAVTDKKELVIGVGAFTNQGENRRYIASAFSFQNNGLFRKFEYFDQSETDLLAGSICKAIRDFTSVAEADKVVIHFYKEMSYEELKPIIRGMHTLGLKIPLYILNINKTEAEDIIAFDQNWNGELIPMSGTYINIGPKGEYKYLLFNNLRYNNTVKYPSHSSYSFPIKLKISSPTPEALNDSKMIRKLIEQVYQFSRLYWKSLRQQNVPITIKYPEMVAEIAPRFESKEIPPFGQETLWFL</sequence>
<dbReference type="Gene3D" id="3.30.420.10">
    <property type="entry name" value="Ribonuclease H-like superfamily/Ribonuclease H"/>
    <property type="match status" value="1"/>
</dbReference>